<dbReference type="EMBL" id="CP086322">
    <property type="protein sequence ID" value="UQA98104.1"/>
    <property type="molecule type" value="Genomic_DNA"/>
</dbReference>
<dbReference type="SUPFAM" id="SSF53850">
    <property type="entry name" value="Periplasmic binding protein-like II"/>
    <property type="match status" value="1"/>
</dbReference>
<sequence length="171" mass="18005">MPRRRAGPPAALTSTHTEVAELCRDEARSALPPDSAVRASEPSVALRALSGHPWVMEPAGTASRRWATTVCRPAGFEPDVRFESPDLLVRLRLVEEGQAAALLPGLSWSGGASSVPLLNAHLKAASGPRDAYGCRRRIPSSPARPPCFQPFSACAHAGATGRPGAGRPWTA</sequence>
<dbReference type="Pfam" id="PF03466">
    <property type="entry name" value="LysR_substrate"/>
    <property type="match status" value="1"/>
</dbReference>
<evidence type="ECO:0000259" key="1">
    <source>
        <dbReference type="Pfam" id="PF03466"/>
    </source>
</evidence>
<organism evidence="2 3">
    <name type="scientific">Streptomyces halobius</name>
    <dbReference type="NCBI Taxonomy" id="2879846"/>
    <lineage>
        <taxon>Bacteria</taxon>
        <taxon>Bacillati</taxon>
        <taxon>Actinomycetota</taxon>
        <taxon>Actinomycetes</taxon>
        <taxon>Kitasatosporales</taxon>
        <taxon>Streptomycetaceae</taxon>
        <taxon>Streptomyces</taxon>
    </lineage>
</organism>
<dbReference type="RefSeq" id="WP_248869155.1">
    <property type="nucleotide sequence ID" value="NZ_CP086322.1"/>
</dbReference>
<gene>
    <name evidence="2" type="ORF">K9S39_38030</name>
</gene>
<protein>
    <recommendedName>
        <fullName evidence="1">LysR substrate-binding domain-containing protein</fullName>
    </recommendedName>
</protein>
<evidence type="ECO:0000313" key="3">
    <source>
        <dbReference type="Proteomes" id="UP000830115"/>
    </source>
</evidence>
<name>A0ABY4MJZ0_9ACTN</name>
<dbReference type="Proteomes" id="UP000830115">
    <property type="component" value="Chromosome"/>
</dbReference>
<accession>A0ABY4MJZ0</accession>
<evidence type="ECO:0000313" key="2">
    <source>
        <dbReference type="EMBL" id="UQA98104.1"/>
    </source>
</evidence>
<reference evidence="2" key="1">
    <citation type="submission" date="2021-10" db="EMBL/GenBank/DDBJ databases">
        <title>Streptomyces nigrumlapis sp.nov.,an antimicrobial producing actinobacterium isolated from Black Gobi rocks.</title>
        <authorList>
            <person name="Wen Y."/>
            <person name="Zhang W."/>
            <person name="Liu X.G."/>
        </authorList>
    </citation>
    <scope>NUCLEOTIDE SEQUENCE</scope>
    <source>
        <strain evidence="2">ST13-2-2</strain>
    </source>
</reference>
<dbReference type="Gene3D" id="3.40.190.10">
    <property type="entry name" value="Periplasmic binding protein-like II"/>
    <property type="match status" value="2"/>
</dbReference>
<dbReference type="InterPro" id="IPR005119">
    <property type="entry name" value="LysR_subst-bd"/>
</dbReference>
<keyword evidence="3" id="KW-1185">Reference proteome</keyword>
<proteinExistence type="predicted"/>
<feature type="domain" description="LysR substrate-binding" evidence="1">
    <location>
        <begin position="8"/>
        <end position="106"/>
    </location>
</feature>